<dbReference type="InterPro" id="IPR000644">
    <property type="entry name" value="CBS_dom"/>
</dbReference>
<dbReference type="Gene3D" id="3.10.580.10">
    <property type="entry name" value="CBS-domain"/>
    <property type="match status" value="1"/>
</dbReference>
<evidence type="ECO:0000256" key="2">
    <source>
        <dbReference type="PROSITE-ProRule" id="PRU00703"/>
    </source>
</evidence>
<feature type="domain" description="CBS" evidence="3">
    <location>
        <begin position="66"/>
        <end position="123"/>
    </location>
</feature>
<protein>
    <recommendedName>
        <fullName evidence="3">CBS domain-containing protein</fullName>
    </recommendedName>
</protein>
<dbReference type="InterPro" id="IPR044725">
    <property type="entry name" value="CBSX3_CBS_dom"/>
</dbReference>
<dbReference type="EMBL" id="JAFCMP010000556">
    <property type="protein sequence ID" value="KAG5174989.1"/>
    <property type="molecule type" value="Genomic_DNA"/>
</dbReference>
<dbReference type="InterPro" id="IPR051257">
    <property type="entry name" value="Diverse_CBS-Domain"/>
</dbReference>
<comment type="caution">
    <text evidence="4">The sequence shown here is derived from an EMBL/GenBank/DDBJ whole genome shotgun (WGS) entry which is preliminary data.</text>
</comment>
<evidence type="ECO:0000313" key="5">
    <source>
        <dbReference type="Proteomes" id="UP000664859"/>
    </source>
</evidence>
<sequence length="210" mass="22985">MQRAVACTAARTLRRLGKQRLAEAHAGAAWRLSSSLSEPGSHSYGETPSTVNELSSARSALEKSCYFKIDFKIDEDATVYEAVQRFAAYNIGALAVTDKGGKVVGIISERDYVCKIALLGRQSQTTKVKEVATMGANIIVAKKSDSLHDCMRKMLARDIRHLPVLDEESGTVVGMLSIKDLIKEVAHEKEALIAKLKDFKLGRGGFFEHT</sequence>
<reference evidence="4" key="1">
    <citation type="submission" date="2021-02" db="EMBL/GenBank/DDBJ databases">
        <title>First Annotated Genome of the Yellow-green Alga Tribonema minus.</title>
        <authorList>
            <person name="Mahan K.M."/>
        </authorList>
    </citation>
    <scope>NUCLEOTIDE SEQUENCE</scope>
    <source>
        <strain evidence="4">UTEX B ZZ1240</strain>
    </source>
</reference>
<feature type="domain" description="CBS" evidence="3">
    <location>
        <begin position="134"/>
        <end position="192"/>
    </location>
</feature>
<dbReference type="PROSITE" id="PS51371">
    <property type="entry name" value="CBS"/>
    <property type="match status" value="2"/>
</dbReference>
<dbReference type="SMART" id="SM00116">
    <property type="entry name" value="CBS"/>
    <property type="match status" value="2"/>
</dbReference>
<keyword evidence="1 2" id="KW-0129">CBS domain</keyword>
<evidence type="ECO:0000259" key="3">
    <source>
        <dbReference type="PROSITE" id="PS51371"/>
    </source>
</evidence>
<dbReference type="OrthoDB" id="418595at2759"/>
<organism evidence="4 5">
    <name type="scientific">Tribonema minus</name>
    <dbReference type="NCBI Taxonomy" id="303371"/>
    <lineage>
        <taxon>Eukaryota</taxon>
        <taxon>Sar</taxon>
        <taxon>Stramenopiles</taxon>
        <taxon>Ochrophyta</taxon>
        <taxon>PX clade</taxon>
        <taxon>Xanthophyceae</taxon>
        <taxon>Tribonematales</taxon>
        <taxon>Tribonemataceae</taxon>
        <taxon>Tribonema</taxon>
    </lineage>
</organism>
<dbReference type="CDD" id="cd04623">
    <property type="entry name" value="CBS_pair_bac_euk"/>
    <property type="match status" value="1"/>
</dbReference>
<dbReference type="AlphaFoldDB" id="A0A835YGF7"/>
<dbReference type="SUPFAM" id="SSF54631">
    <property type="entry name" value="CBS-domain pair"/>
    <property type="match status" value="1"/>
</dbReference>
<evidence type="ECO:0000256" key="1">
    <source>
        <dbReference type="ARBA" id="ARBA00023122"/>
    </source>
</evidence>
<dbReference type="PANTHER" id="PTHR43080:SF2">
    <property type="entry name" value="CBS DOMAIN-CONTAINING PROTEIN"/>
    <property type="match status" value="1"/>
</dbReference>
<name>A0A835YGF7_9STRA</name>
<dbReference type="PANTHER" id="PTHR43080">
    <property type="entry name" value="CBS DOMAIN-CONTAINING PROTEIN CBSX3, MITOCHONDRIAL"/>
    <property type="match status" value="1"/>
</dbReference>
<keyword evidence="5" id="KW-1185">Reference proteome</keyword>
<accession>A0A835YGF7</accession>
<dbReference type="Proteomes" id="UP000664859">
    <property type="component" value="Unassembled WGS sequence"/>
</dbReference>
<dbReference type="InterPro" id="IPR046342">
    <property type="entry name" value="CBS_dom_sf"/>
</dbReference>
<evidence type="ECO:0000313" key="4">
    <source>
        <dbReference type="EMBL" id="KAG5174989.1"/>
    </source>
</evidence>
<dbReference type="Pfam" id="PF00571">
    <property type="entry name" value="CBS"/>
    <property type="match status" value="2"/>
</dbReference>
<proteinExistence type="predicted"/>
<gene>
    <name evidence="4" type="ORF">JKP88DRAFT_101569</name>
</gene>